<dbReference type="Gene3D" id="2.120.10.30">
    <property type="entry name" value="TolB, C-terminal domain"/>
    <property type="match status" value="4"/>
</dbReference>
<evidence type="ECO:0000313" key="4">
    <source>
        <dbReference type="EMBL" id="CAF1356253.1"/>
    </source>
</evidence>
<comment type="caution">
    <text evidence="4">The sequence shown here is derived from an EMBL/GenBank/DDBJ whole genome shotgun (WGS) entry which is preliminary data.</text>
</comment>
<organism evidence="4 5">
    <name type="scientific">Adineta ricciae</name>
    <name type="common">Rotifer</name>
    <dbReference type="NCBI Taxonomy" id="249248"/>
    <lineage>
        <taxon>Eukaryota</taxon>
        <taxon>Metazoa</taxon>
        <taxon>Spiralia</taxon>
        <taxon>Gnathifera</taxon>
        <taxon>Rotifera</taxon>
        <taxon>Eurotatoria</taxon>
        <taxon>Bdelloidea</taxon>
        <taxon>Adinetida</taxon>
        <taxon>Adinetidae</taxon>
        <taxon>Adineta</taxon>
    </lineage>
</organism>
<sequence length="720" mass="76332">MQSFRWFFIFISLDITTGQLVLSPAANWSTYAITVAGSAACTAGSTPSLLYTNLGIFITDNDTLYVADQLNHRIVVIQPNSTIASNIIGSGPGTGPSQFYSPTDVFVTNDAIYVLDAVNYRVQKWWKNGSNVTTVVGITATAGTSASNTTIGLSYQMYVDNSGNIYVLDYANHRVMLFPPNSASGTAGTMVAGNGAAGTGPNALYNPRGMFVDSTGAMYIADTYNHRVQYWIIGACYATTVAGIGTLGTSLSQLYYPVAVIVDTNDYMYITDQFNNRILRWLVGTCVGQCVASCDGTAAGSVANKFYYSVRVVFDSNGSLYVSDSGNNRVQKFVITTNITQTTAVVSPTTSTTTVTTSATGSVGSPWTPLVLSPAANWSTYAITVAGSAACTAGSTPSLLYTNLGIFITDNDTLYVADQLNHRIVVIQPNSTVASNIIGSGPGTGPSQFYSPTDVFVTNDAIYVLDAVNYRVQKWWKNGSNVTTVVGITATAGTSASNTTIGLSYQIYVDSSGNIYVLDFANHRVMLFPPNSTSGTAGTMVAGNGVAGTGPNALYNPRGMFVDSTGAMYIADTYNHRVQYWIIGACYATTVAGIGTLGTSLSQLYYPVAVIVDMNEYMYITDQFNNRILRWLVGTCVGQCVASCDGTAAGSAANKFYYSVRVVFDSNGSLYVSDSGNNRVQKFVITTNITQTTSVVSPTTSTTTVATSATGSVGSPWSKC</sequence>
<reference evidence="4" key="1">
    <citation type="submission" date="2021-02" db="EMBL/GenBank/DDBJ databases">
        <authorList>
            <person name="Nowell W R."/>
        </authorList>
    </citation>
    <scope>NUCLEOTIDE SEQUENCE</scope>
</reference>
<feature type="repeat" description="NHL" evidence="2">
    <location>
        <begin position="507"/>
        <end position="531"/>
    </location>
</feature>
<gene>
    <name evidence="4" type="ORF">EDS130_LOCUS33557</name>
</gene>
<keyword evidence="3" id="KW-0732">Signal</keyword>
<dbReference type="CDD" id="cd05819">
    <property type="entry name" value="NHL"/>
    <property type="match status" value="2"/>
</dbReference>
<feature type="repeat" description="NHL" evidence="2">
    <location>
        <begin position="159"/>
        <end position="181"/>
    </location>
</feature>
<dbReference type="Gene3D" id="2.40.10.500">
    <property type="match status" value="2"/>
</dbReference>
<dbReference type="InterPro" id="IPR011042">
    <property type="entry name" value="6-blade_b-propeller_TolB-like"/>
</dbReference>
<evidence type="ECO:0000256" key="3">
    <source>
        <dbReference type="SAM" id="SignalP"/>
    </source>
</evidence>
<name>A0A815HSY7_ADIRI</name>
<feature type="signal peptide" evidence="3">
    <location>
        <begin position="1"/>
        <end position="18"/>
    </location>
</feature>
<dbReference type="SUPFAM" id="SSF101898">
    <property type="entry name" value="NHL repeat"/>
    <property type="match status" value="2"/>
</dbReference>
<dbReference type="Pfam" id="PF01436">
    <property type="entry name" value="NHL"/>
    <property type="match status" value="2"/>
</dbReference>
<dbReference type="Proteomes" id="UP000663852">
    <property type="component" value="Unassembled WGS sequence"/>
</dbReference>
<dbReference type="InterPro" id="IPR001258">
    <property type="entry name" value="NHL_repeat"/>
</dbReference>
<dbReference type="PANTHER" id="PTHR24104">
    <property type="entry name" value="E3 UBIQUITIN-PROTEIN LIGASE NHLRC1-RELATED"/>
    <property type="match status" value="1"/>
</dbReference>
<keyword evidence="1" id="KW-0677">Repeat</keyword>
<accession>A0A815HSY7</accession>
<dbReference type="InterPro" id="IPR050952">
    <property type="entry name" value="TRIM-NHL_E3_ligases"/>
</dbReference>
<protein>
    <recommendedName>
        <fullName evidence="6">NHL repeat containing protein</fullName>
    </recommendedName>
</protein>
<dbReference type="PROSITE" id="PS51125">
    <property type="entry name" value="NHL"/>
    <property type="match status" value="2"/>
</dbReference>
<evidence type="ECO:0008006" key="6">
    <source>
        <dbReference type="Google" id="ProtNLM"/>
    </source>
</evidence>
<evidence type="ECO:0000256" key="1">
    <source>
        <dbReference type="ARBA" id="ARBA00022737"/>
    </source>
</evidence>
<dbReference type="OrthoDB" id="10059094at2759"/>
<feature type="chain" id="PRO_5032532567" description="NHL repeat containing protein" evidence="3">
    <location>
        <begin position="19"/>
        <end position="720"/>
    </location>
</feature>
<proteinExistence type="predicted"/>
<dbReference type="EMBL" id="CAJNOJ010000269">
    <property type="protein sequence ID" value="CAF1356253.1"/>
    <property type="molecule type" value="Genomic_DNA"/>
</dbReference>
<evidence type="ECO:0000313" key="5">
    <source>
        <dbReference type="Proteomes" id="UP000663852"/>
    </source>
</evidence>
<evidence type="ECO:0000256" key="2">
    <source>
        <dbReference type="PROSITE-ProRule" id="PRU00504"/>
    </source>
</evidence>
<dbReference type="AlphaFoldDB" id="A0A815HSY7"/>
<dbReference type="PANTHER" id="PTHR24104:SF25">
    <property type="entry name" value="PROTEIN LIN-41"/>
    <property type="match status" value="1"/>
</dbReference>
<dbReference type="GO" id="GO:0008270">
    <property type="term" value="F:zinc ion binding"/>
    <property type="evidence" value="ECO:0007669"/>
    <property type="project" value="UniProtKB-KW"/>
</dbReference>